<feature type="transmembrane region" description="Helical" evidence="7">
    <location>
        <begin position="187"/>
        <end position="205"/>
    </location>
</feature>
<evidence type="ECO:0000256" key="7">
    <source>
        <dbReference type="RuleBase" id="RU367016"/>
    </source>
</evidence>
<accession>A0A345XIE2</accession>
<dbReference type="PANTHER" id="PTHR30353">
    <property type="entry name" value="INNER MEMBRANE PROTEIN DEDA-RELATED"/>
    <property type="match status" value="1"/>
</dbReference>
<feature type="compositionally biased region" description="Basic and acidic residues" evidence="8">
    <location>
        <begin position="244"/>
        <end position="258"/>
    </location>
</feature>
<evidence type="ECO:0000256" key="5">
    <source>
        <dbReference type="ARBA" id="ARBA00022989"/>
    </source>
</evidence>
<feature type="compositionally biased region" description="Basic and acidic residues" evidence="8">
    <location>
        <begin position="215"/>
        <end position="235"/>
    </location>
</feature>
<keyword evidence="11" id="KW-1185">Reference proteome</keyword>
<organism evidence="10 11">
    <name type="scientific">Streptomyces armeniacus</name>
    <dbReference type="NCBI Taxonomy" id="83291"/>
    <lineage>
        <taxon>Bacteria</taxon>
        <taxon>Bacillati</taxon>
        <taxon>Actinomycetota</taxon>
        <taxon>Actinomycetes</taxon>
        <taxon>Kitasatosporales</taxon>
        <taxon>Streptomycetaceae</taxon>
        <taxon>Streptomyces</taxon>
    </lineage>
</organism>
<evidence type="ECO:0000256" key="2">
    <source>
        <dbReference type="ARBA" id="ARBA00010792"/>
    </source>
</evidence>
<keyword evidence="5 7" id="KW-1133">Transmembrane helix</keyword>
<feature type="transmembrane region" description="Helical" evidence="7">
    <location>
        <begin position="160"/>
        <end position="181"/>
    </location>
</feature>
<evidence type="ECO:0000313" key="11">
    <source>
        <dbReference type="Proteomes" id="UP000254425"/>
    </source>
</evidence>
<dbReference type="PANTHER" id="PTHR30353:SF0">
    <property type="entry name" value="TRANSMEMBRANE PROTEIN"/>
    <property type="match status" value="1"/>
</dbReference>
<feature type="transmembrane region" description="Helical" evidence="7">
    <location>
        <begin position="30"/>
        <end position="57"/>
    </location>
</feature>
<dbReference type="Pfam" id="PF09335">
    <property type="entry name" value="VTT_dom"/>
    <property type="match status" value="1"/>
</dbReference>
<evidence type="ECO:0000256" key="8">
    <source>
        <dbReference type="SAM" id="MobiDB-lite"/>
    </source>
</evidence>
<sequence length="258" mass="27495">MITALGGELFAAVRAVPPETTQQAIGYPSLFLLVVFGSLVPVVPTGALVSGAAVVAFHQSVPAVSLLLVFGVAALAAFLGDLGLYWLGQRGMGSRNGSRWLEQLRERAAPERLAQAREKLDRHGVAVLVVSRLVPAGRIPVMLACLMSHMRMRNFVRGDIPACLAWTATYQLIGVAGGSLFPEPWQGVAAAVGLTVLVSVAPTVWRRIRGRRGGGRTERRTARTARRTDGGHEAPDGQDGQDGQDGRGKQDSRDSTVR</sequence>
<comment type="subcellular location">
    <subcellularLocation>
        <location evidence="1 7">Cell membrane</location>
        <topology evidence="1 7">Multi-pass membrane protein</topology>
    </subcellularLocation>
</comment>
<feature type="region of interest" description="Disordered" evidence="8">
    <location>
        <begin position="211"/>
        <end position="258"/>
    </location>
</feature>
<evidence type="ECO:0000256" key="6">
    <source>
        <dbReference type="ARBA" id="ARBA00023136"/>
    </source>
</evidence>
<feature type="domain" description="VTT" evidence="9">
    <location>
        <begin position="51"/>
        <end position="174"/>
    </location>
</feature>
<dbReference type="RefSeq" id="WP_208874892.1">
    <property type="nucleotide sequence ID" value="NZ_CP031320.1"/>
</dbReference>
<evidence type="ECO:0000259" key="9">
    <source>
        <dbReference type="Pfam" id="PF09335"/>
    </source>
</evidence>
<evidence type="ECO:0000256" key="4">
    <source>
        <dbReference type="ARBA" id="ARBA00022692"/>
    </source>
</evidence>
<evidence type="ECO:0000256" key="1">
    <source>
        <dbReference type="ARBA" id="ARBA00004651"/>
    </source>
</evidence>
<dbReference type="KEGG" id="sarm:DVA86_00845"/>
<comment type="similarity">
    <text evidence="2 7">Belongs to the DedA family.</text>
</comment>
<dbReference type="InterPro" id="IPR032818">
    <property type="entry name" value="DedA-like"/>
</dbReference>
<feature type="transmembrane region" description="Helical" evidence="7">
    <location>
        <begin position="63"/>
        <end position="87"/>
    </location>
</feature>
<gene>
    <name evidence="10" type="ORF">DVA86_00845</name>
</gene>
<evidence type="ECO:0000256" key="3">
    <source>
        <dbReference type="ARBA" id="ARBA00022475"/>
    </source>
</evidence>
<proteinExistence type="inferred from homology"/>
<dbReference type="AlphaFoldDB" id="A0A345XIE2"/>
<dbReference type="EMBL" id="CP031320">
    <property type="protein sequence ID" value="AXK31408.1"/>
    <property type="molecule type" value="Genomic_DNA"/>
</dbReference>
<evidence type="ECO:0000313" key="10">
    <source>
        <dbReference type="EMBL" id="AXK31408.1"/>
    </source>
</evidence>
<keyword evidence="3 7" id="KW-1003">Cell membrane</keyword>
<dbReference type="InterPro" id="IPR032816">
    <property type="entry name" value="VTT_dom"/>
</dbReference>
<name>A0A345XIE2_9ACTN</name>
<keyword evidence="4 7" id="KW-0812">Transmembrane</keyword>
<keyword evidence="6 7" id="KW-0472">Membrane</keyword>
<reference evidence="10 11" key="1">
    <citation type="submission" date="2018-07" db="EMBL/GenBank/DDBJ databases">
        <title>Draft genome of the type strain Streptomyces armeniacus ATCC 15676.</title>
        <authorList>
            <person name="Labana P."/>
            <person name="Gosse J.T."/>
            <person name="Boddy C.N."/>
        </authorList>
    </citation>
    <scope>NUCLEOTIDE SEQUENCE [LARGE SCALE GENOMIC DNA]</scope>
    <source>
        <strain evidence="10 11">ATCC 15676</strain>
    </source>
</reference>
<protein>
    <submittedName>
        <fullName evidence="10">DedA family protein</fullName>
    </submittedName>
</protein>
<dbReference type="Proteomes" id="UP000254425">
    <property type="component" value="Chromosome"/>
</dbReference>
<dbReference type="GO" id="GO:0005886">
    <property type="term" value="C:plasma membrane"/>
    <property type="evidence" value="ECO:0007669"/>
    <property type="project" value="UniProtKB-SubCell"/>
</dbReference>